<dbReference type="AlphaFoldDB" id="A0AAW2HBH0"/>
<name>A0AAW2HBH0_9NEOP</name>
<sequence>MLKLCRRKEDGRVGREERTRREHPGFKHLLDLGPVFDHVTQEMPRITDRFGSGIIHGCAADLSSSVIITCGKWHDLCQKLLILLSKSINVMDSPDQDKGTL</sequence>
<evidence type="ECO:0000256" key="1">
    <source>
        <dbReference type="SAM" id="MobiDB-lite"/>
    </source>
</evidence>
<proteinExistence type="predicted"/>
<accession>A0AAW2HBH0</accession>
<reference evidence="2" key="1">
    <citation type="journal article" date="2024" name="Gigascience">
        <title>Chromosome-level genome of the poultry shaft louse Menopon gallinae provides insight into the host-switching and adaptive evolution of parasitic lice.</title>
        <authorList>
            <person name="Xu Y."/>
            <person name="Ma L."/>
            <person name="Liu S."/>
            <person name="Liang Y."/>
            <person name="Liu Q."/>
            <person name="He Z."/>
            <person name="Tian L."/>
            <person name="Duan Y."/>
            <person name="Cai W."/>
            <person name="Li H."/>
            <person name="Song F."/>
        </authorList>
    </citation>
    <scope>NUCLEOTIDE SEQUENCE</scope>
    <source>
        <strain evidence="2">Cailab_2023a</strain>
    </source>
</reference>
<organism evidence="2">
    <name type="scientific">Menopon gallinae</name>
    <name type="common">poultry shaft louse</name>
    <dbReference type="NCBI Taxonomy" id="328185"/>
    <lineage>
        <taxon>Eukaryota</taxon>
        <taxon>Metazoa</taxon>
        <taxon>Ecdysozoa</taxon>
        <taxon>Arthropoda</taxon>
        <taxon>Hexapoda</taxon>
        <taxon>Insecta</taxon>
        <taxon>Pterygota</taxon>
        <taxon>Neoptera</taxon>
        <taxon>Paraneoptera</taxon>
        <taxon>Psocodea</taxon>
        <taxon>Troctomorpha</taxon>
        <taxon>Phthiraptera</taxon>
        <taxon>Amblycera</taxon>
        <taxon>Menoponidae</taxon>
        <taxon>Menopon</taxon>
    </lineage>
</organism>
<feature type="region of interest" description="Disordered" evidence="1">
    <location>
        <begin position="1"/>
        <end position="20"/>
    </location>
</feature>
<gene>
    <name evidence="2" type="ORF">PYX00_009467</name>
</gene>
<comment type="caution">
    <text evidence="2">The sequence shown here is derived from an EMBL/GenBank/DDBJ whole genome shotgun (WGS) entry which is preliminary data.</text>
</comment>
<protein>
    <submittedName>
        <fullName evidence="2">Uncharacterized protein</fullName>
    </submittedName>
</protein>
<dbReference type="EMBL" id="JARGDH010000005">
    <property type="protein sequence ID" value="KAL0267110.1"/>
    <property type="molecule type" value="Genomic_DNA"/>
</dbReference>
<evidence type="ECO:0000313" key="2">
    <source>
        <dbReference type="EMBL" id="KAL0267110.1"/>
    </source>
</evidence>
<feature type="compositionally biased region" description="Basic and acidic residues" evidence="1">
    <location>
        <begin position="7"/>
        <end position="20"/>
    </location>
</feature>